<evidence type="ECO:0000313" key="5">
    <source>
        <dbReference type="Proteomes" id="UP000228934"/>
    </source>
</evidence>
<keyword evidence="5" id="KW-1185">Reference proteome</keyword>
<dbReference type="Gene3D" id="1.10.220.10">
    <property type="entry name" value="Annexin"/>
    <property type="match status" value="1"/>
</dbReference>
<evidence type="ECO:0000256" key="1">
    <source>
        <dbReference type="ARBA" id="ARBA00007831"/>
    </source>
</evidence>
<dbReference type="GO" id="GO:0005509">
    <property type="term" value="F:calcium ion binding"/>
    <property type="evidence" value="ECO:0007669"/>
    <property type="project" value="InterPro"/>
</dbReference>
<organism evidence="4 5">
    <name type="scientific">Aquarana catesbeiana</name>
    <name type="common">American bullfrog</name>
    <name type="synonym">Rana catesbeiana</name>
    <dbReference type="NCBI Taxonomy" id="8400"/>
    <lineage>
        <taxon>Eukaryota</taxon>
        <taxon>Metazoa</taxon>
        <taxon>Chordata</taxon>
        <taxon>Craniata</taxon>
        <taxon>Vertebrata</taxon>
        <taxon>Euteleostomi</taxon>
        <taxon>Amphibia</taxon>
        <taxon>Batrachia</taxon>
        <taxon>Anura</taxon>
        <taxon>Neobatrachia</taxon>
        <taxon>Ranoidea</taxon>
        <taxon>Ranidae</taxon>
        <taxon>Aquarana</taxon>
    </lineage>
</organism>
<gene>
    <name evidence="4" type="ORF">AB205_0043050</name>
</gene>
<keyword evidence="3" id="KW-0041">Annexin</keyword>
<accession>A0A2G9RK46</accession>
<evidence type="ECO:0000256" key="2">
    <source>
        <dbReference type="ARBA" id="ARBA00022737"/>
    </source>
</evidence>
<keyword evidence="2" id="KW-0677">Repeat</keyword>
<dbReference type="EMBL" id="KV938541">
    <property type="protein sequence ID" value="PIO28125.1"/>
    <property type="molecule type" value="Genomic_DNA"/>
</dbReference>
<evidence type="ECO:0000313" key="4">
    <source>
        <dbReference type="EMBL" id="PIO28125.1"/>
    </source>
</evidence>
<dbReference type="Pfam" id="PF00191">
    <property type="entry name" value="Annexin"/>
    <property type="match status" value="1"/>
</dbReference>
<protein>
    <recommendedName>
        <fullName evidence="6">Annexin</fullName>
    </recommendedName>
</protein>
<name>A0A2G9RK46_AQUCT</name>
<evidence type="ECO:0000256" key="3">
    <source>
        <dbReference type="ARBA" id="ARBA00023216"/>
    </source>
</evidence>
<dbReference type="InterPro" id="IPR018502">
    <property type="entry name" value="Annexin_repeat"/>
</dbReference>
<dbReference type="GO" id="GO:0005544">
    <property type="term" value="F:calcium-dependent phospholipid binding"/>
    <property type="evidence" value="ECO:0007669"/>
    <property type="project" value="InterPro"/>
</dbReference>
<proteinExistence type="inferred from homology"/>
<dbReference type="AlphaFoldDB" id="A0A2G9RK46"/>
<dbReference type="InterPro" id="IPR037104">
    <property type="entry name" value="Annexin_sf"/>
</dbReference>
<dbReference type="SUPFAM" id="SSF47874">
    <property type="entry name" value="Annexin"/>
    <property type="match status" value="1"/>
</dbReference>
<evidence type="ECO:0008006" key="6">
    <source>
        <dbReference type="Google" id="ProtNLM"/>
    </source>
</evidence>
<sequence>MDLELKGDIEKLLTAIEHALLHSLFNHLTLKGSGTKHRALIRNVVSHSENEMNDIRPQYKRMFTTALRQAVLVI</sequence>
<dbReference type="Proteomes" id="UP000228934">
    <property type="component" value="Unassembled WGS sequence"/>
</dbReference>
<comment type="similarity">
    <text evidence="1">Belongs to the annexin family.</text>
</comment>
<reference evidence="5" key="1">
    <citation type="journal article" date="2017" name="Nat. Commun.">
        <title>The North American bullfrog draft genome provides insight into hormonal regulation of long noncoding RNA.</title>
        <authorList>
            <person name="Hammond S.A."/>
            <person name="Warren R.L."/>
            <person name="Vandervalk B.P."/>
            <person name="Kucuk E."/>
            <person name="Khan H."/>
            <person name="Gibb E.A."/>
            <person name="Pandoh P."/>
            <person name="Kirk H."/>
            <person name="Zhao Y."/>
            <person name="Jones M."/>
            <person name="Mungall A.J."/>
            <person name="Coope R."/>
            <person name="Pleasance S."/>
            <person name="Moore R.A."/>
            <person name="Holt R.A."/>
            <person name="Round J.M."/>
            <person name="Ohora S."/>
            <person name="Walle B.V."/>
            <person name="Veldhoen N."/>
            <person name="Helbing C.C."/>
            <person name="Birol I."/>
        </authorList>
    </citation>
    <scope>NUCLEOTIDE SEQUENCE [LARGE SCALE GENOMIC DNA]</scope>
</reference>